<dbReference type="InParanoid" id="C1EA30"/>
<protein>
    <submittedName>
        <fullName evidence="1">Uncharacterized protein</fullName>
    </submittedName>
</protein>
<name>C1EA30_MICCC</name>
<dbReference type="KEGG" id="mis:MICPUN_59928"/>
<gene>
    <name evidence="1" type="ORF">MICPUN_59928</name>
</gene>
<dbReference type="GeneID" id="8244819"/>
<accession>C1EA30</accession>
<dbReference type="EMBL" id="CP001328">
    <property type="protein sequence ID" value="ACO64786.1"/>
    <property type="molecule type" value="Genomic_DNA"/>
</dbReference>
<keyword evidence="2" id="KW-1185">Reference proteome</keyword>
<proteinExistence type="predicted"/>
<reference evidence="1 2" key="1">
    <citation type="journal article" date="2009" name="Science">
        <title>Green evolution and dynamic adaptations revealed by genomes of the marine picoeukaryotes Micromonas.</title>
        <authorList>
            <person name="Worden A.Z."/>
            <person name="Lee J.H."/>
            <person name="Mock T."/>
            <person name="Rouze P."/>
            <person name="Simmons M.P."/>
            <person name="Aerts A.L."/>
            <person name="Allen A.E."/>
            <person name="Cuvelier M.L."/>
            <person name="Derelle E."/>
            <person name="Everett M.V."/>
            <person name="Foulon E."/>
            <person name="Grimwood J."/>
            <person name="Gundlach H."/>
            <person name="Henrissat B."/>
            <person name="Napoli C."/>
            <person name="McDonald S.M."/>
            <person name="Parker M.S."/>
            <person name="Rombauts S."/>
            <person name="Salamov A."/>
            <person name="Von Dassow P."/>
            <person name="Badger J.H."/>
            <person name="Coutinho P.M."/>
            <person name="Demir E."/>
            <person name="Dubchak I."/>
            <person name="Gentemann C."/>
            <person name="Eikrem W."/>
            <person name="Gready J.E."/>
            <person name="John U."/>
            <person name="Lanier W."/>
            <person name="Lindquist E.A."/>
            <person name="Lucas S."/>
            <person name="Mayer K.F."/>
            <person name="Moreau H."/>
            <person name="Not F."/>
            <person name="Otillar R."/>
            <person name="Panaud O."/>
            <person name="Pangilinan J."/>
            <person name="Paulsen I."/>
            <person name="Piegu B."/>
            <person name="Poliakov A."/>
            <person name="Robbens S."/>
            <person name="Schmutz J."/>
            <person name="Toulza E."/>
            <person name="Wyss T."/>
            <person name="Zelensky A."/>
            <person name="Zhou K."/>
            <person name="Armbrust E.V."/>
            <person name="Bhattacharya D."/>
            <person name="Goodenough U.W."/>
            <person name="Van de Peer Y."/>
            <person name="Grigoriev I.V."/>
        </authorList>
    </citation>
    <scope>NUCLEOTIDE SEQUENCE [LARGE SCALE GENOMIC DNA]</scope>
    <source>
        <strain evidence="2">RCC299 / NOUM17</strain>
    </source>
</reference>
<evidence type="ECO:0000313" key="2">
    <source>
        <dbReference type="Proteomes" id="UP000002009"/>
    </source>
</evidence>
<dbReference type="RefSeq" id="XP_002503528.1">
    <property type="nucleotide sequence ID" value="XM_002503482.1"/>
</dbReference>
<dbReference type="AlphaFoldDB" id="C1EA30"/>
<dbReference type="Proteomes" id="UP000002009">
    <property type="component" value="Chromosome 7"/>
</dbReference>
<sequence>MTNELIPIRSLHDVRARCFGVRRIAHVVEQRKSRLTGSGGCRRRERKLPELRRQLLFCHVRATNADCIPALLPRRSNIRCTRSSSCRRRCRTISANFTRLFICNDQIPNASVEFIFEKKKQSMKFTHSKPKSTR</sequence>
<evidence type="ECO:0000313" key="1">
    <source>
        <dbReference type="EMBL" id="ACO64786.1"/>
    </source>
</evidence>
<organism evidence="1 2">
    <name type="scientific">Micromonas commoda (strain RCC299 / NOUM17 / CCMP2709)</name>
    <name type="common">Picoplanktonic green alga</name>
    <dbReference type="NCBI Taxonomy" id="296587"/>
    <lineage>
        <taxon>Eukaryota</taxon>
        <taxon>Viridiplantae</taxon>
        <taxon>Chlorophyta</taxon>
        <taxon>Mamiellophyceae</taxon>
        <taxon>Mamiellales</taxon>
        <taxon>Mamiellaceae</taxon>
        <taxon>Micromonas</taxon>
    </lineage>
</organism>